<comment type="caution">
    <text evidence="1">The sequence shown here is derived from an EMBL/GenBank/DDBJ whole genome shotgun (WGS) entry which is preliminary data.</text>
</comment>
<evidence type="ECO:0000313" key="2">
    <source>
        <dbReference type="Proteomes" id="UP000547976"/>
    </source>
</evidence>
<organism evidence="1 2">
    <name type="scientific">Gibberella subglutinans</name>
    <name type="common">Fusarium subglutinans</name>
    <dbReference type="NCBI Taxonomy" id="42677"/>
    <lineage>
        <taxon>Eukaryota</taxon>
        <taxon>Fungi</taxon>
        <taxon>Dikarya</taxon>
        <taxon>Ascomycota</taxon>
        <taxon>Pezizomycotina</taxon>
        <taxon>Sordariomycetes</taxon>
        <taxon>Hypocreomycetidae</taxon>
        <taxon>Hypocreales</taxon>
        <taxon>Nectriaceae</taxon>
        <taxon>Fusarium</taxon>
        <taxon>Fusarium fujikuroi species complex</taxon>
    </lineage>
</organism>
<feature type="non-terminal residue" evidence="1">
    <location>
        <position position="1"/>
    </location>
</feature>
<dbReference type="GeneID" id="59313654"/>
<proteinExistence type="predicted"/>
<keyword evidence="2" id="KW-1185">Reference proteome</keyword>
<gene>
    <name evidence="1" type="ORF">FSUBG_13988</name>
</gene>
<sequence length="121" mass="13731">MLVQELKTLREGILPLELEPLRAAVRGDAVPEEFPHELVYKCLIAGIRYHDGFAIELRDTLRQLLKAHPTLFMRYKIGRACAAGGYEELYKELDLLPDVAMAEEARDSLPASQDDYCDKVI</sequence>
<dbReference type="OrthoDB" id="4360026at2759"/>
<accession>A0A8H5NS42</accession>
<dbReference type="EMBL" id="JAAOAV010000455">
    <property type="protein sequence ID" value="KAF5574928.1"/>
    <property type="molecule type" value="Genomic_DNA"/>
</dbReference>
<dbReference type="AlphaFoldDB" id="A0A8H5NS42"/>
<protein>
    <submittedName>
        <fullName evidence="1">Uncharacterized protein</fullName>
    </submittedName>
</protein>
<reference evidence="1 2" key="1">
    <citation type="submission" date="2020-05" db="EMBL/GenBank/DDBJ databases">
        <title>Identification and distribution of gene clusters putatively required for synthesis of sphingolipid metabolism inhibitors in phylogenetically diverse species of the filamentous fungus Fusarium.</title>
        <authorList>
            <person name="Kim H.-S."/>
            <person name="Busman M."/>
            <person name="Brown D.W."/>
            <person name="Divon H."/>
            <person name="Uhlig S."/>
            <person name="Proctor R.H."/>
        </authorList>
    </citation>
    <scope>NUCLEOTIDE SEQUENCE [LARGE SCALE GENOMIC DNA]</scope>
    <source>
        <strain evidence="1 2">NRRL 66333</strain>
    </source>
</reference>
<dbReference type="RefSeq" id="XP_036530545.1">
    <property type="nucleotide sequence ID" value="XM_036678936.1"/>
</dbReference>
<dbReference type="Proteomes" id="UP000547976">
    <property type="component" value="Unassembled WGS sequence"/>
</dbReference>
<evidence type="ECO:0000313" key="1">
    <source>
        <dbReference type="EMBL" id="KAF5574928.1"/>
    </source>
</evidence>
<name>A0A8H5NS42_GIBSU</name>